<keyword evidence="8" id="KW-0443">Lipid metabolism</keyword>
<dbReference type="Gene3D" id="3.90.226.10">
    <property type="entry name" value="2-enoyl-CoA Hydratase, Chain A, domain 1"/>
    <property type="match status" value="1"/>
</dbReference>
<keyword evidence="10" id="KW-0413">Isomerase</keyword>
<dbReference type="PROSITE" id="PS00166">
    <property type="entry name" value="ENOYL_COA_HYDRATASE"/>
    <property type="match status" value="1"/>
</dbReference>
<evidence type="ECO:0000256" key="2">
    <source>
        <dbReference type="ARBA" id="ARBA00005005"/>
    </source>
</evidence>
<evidence type="ECO:0000256" key="15">
    <source>
        <dbReference type="ARBA" id="ARBA00056147"/>
    </source>
</evidence>
<dbReference type="InterPro" id="IPR001753">
    <property type="entry name" value="Enoyl-CoA_hydra/iso"/>
</dbReference>
<dbReference type="PANTHER" id="PTHR11941">
    <property type="entry name" value="ENOYL-COA HYDRATASE-RELATED"/>
    <property type="match status" value="1"/>
</dbReference>
<organism evidence="19 20">
    <name type="scientific">Chaetoceros tenuissimus</name>
    <dbReference type="NCBI Taxonomy" id="426638"/>
    <lineage>
        <taxon>Eukaryota</taxon>
        <taxon>Sar</taxon>
        <taxon>Stramenopiles</taxon>
        <taxon>Ochrophyta</taxon>
        <taxon>Bacillariophyta</taxon>
        <taxon>Coscinodiscophyceae</taxon>
        <taxon>Chaetocerotophycidae</taxon>
        <taxon>Chaetocerotales</taxon>
        <taxon>Chaetocerotaceae</taxon>
        <taxon>Chaetoceros</taxon>
    </lineage>
</organism>
<comment type="pathway">
    <text evidence="2">Lipid metabolism; fatty acid beta-oxidation.</text>
</comment>
<keyword evidence="6" id="KW-0809">Transit peptide</keyword>
<dbReference type="InterPro" id="IPR018376">
    <property type="entry name" value="Enoyl-CoA_hyd/isom_CS"/>
</dbReference>
<dbReference type="InterPro" id="IPR029045">
    <property type="entry name" value="ClpP/crotonase-like_dom_sf"/>
</dbReference>
<dbReference type="GO" id="GO:0005759">
    <property type="term" value="C:mitochondrial matrix"/>
    <property type="evidence" value="ECO:0007669"/>
    <property type="project" value="UniProtKB-SubCell"/>
</dbReference>
<evidence type="ECO:0000256" key="9">
    <source>
        <dbReference type="ARBA" id="ARBA00023128"/>
    </source>
</evidence>
<evidence type="ECO:0000256" key="12">
    <source>
        <dbReference type="ARBA" id="ARBA00051293"/>
    </source>
</evidence>
<evidence type="ECO:0000256" key="8">
    <source>
        <dbReference type="ARBA" id="ARBA00023098"/>
    </source>
</evidence>
<evidence type="ECO:0000256" key="4">
    <source>
        <dbReference type="ARBA" id="ARBA00011233"/>
    </source>
</evidence>
<comment type="caution">
    <text evidence="19">The sequence shown here is derived from an EMBL/GenBank/DDBJ whole genome shotgun (WGS) entry which is preliminary data.</text>
</comment>
<evidence type="ECO:0000256" key="7">
    <source>
        <dbReference type="ARBA" id="ARBA00022990"/>
    </source>
</evidence>
<keyword evidence="5" id="KW-0276">Fatty acid metabolism</keyword>
<evidence type="ECO:0000256" key="17">
    <source>
        <dbReference type="ARBA" id="ARBA00083575"/>
    </source>
</evidence>
<evidence type="ECO:0000256" key="14">
    <source>
        <dbReference type="ARBA" id="ARBA00052542"/>
    </source>
</evidence>
<dbReference type="Pfam" id="PF00378">
    <property type="entry name" value="ECH_1"/>
    <property type="match status" value="1"/>
</dbReference>
<accession>A0AAD3CW82</accession>
<dbReference type="GO" id="GO:0006635">
    <property type="term" value="P:fatty acid beta-oxidation"/>
    <property type="evidence" value="ECO:0007669"/>
    <property type="project" value="TreeGrafter"/>
</dbReference>
<dbReference type="EMBL" id="BLLK01000046">
    <property type="protein sequence ID" value="GFH53288.1"/>
    <property type="molecule type" value="Genomic_DNA"/>
</dbReference>
<evidence type="ECO:0000256" key="6">
    <source>
        <dbReference type="ARBA" id="ARBA00022946"/>
    </source>
</evidence>
<dbReference type="SUPFAM" id="SSF52096">
    <property type="entry name" value="ClpP/crotonase"/>
    <property type="match status" value="1"/>
</dbReference>
<comment type="subcellular location">
    <subcellularLocation>
        <location evidence="1">Mitochondrion matrix</location>
    </subcellularLocation>
</comment>
<comment type="catalytic activity">
    <reaction evidence="12">
        <text>(2E)-tetradecenoyl-CoA = (3Z)-tetradecenoyl-CoA</text>
        <dbReference type="Rhea" id="RHEA:29847"/>
        <dbReference type="ChEBI" id="CHEBI:61405"/>
        <dbReference type="ChEBI" id="CHEBI:61968"/>
    </reaction>
    <physiologicalReaction direction="right-to-left" evidence="12">
        <dbReference type="Rhea" id="RHEA:29849"/>
    </physiologicalReaction>
</comment>
<dbReference type="AlphaFoldDB" id="A0AAD3CW82"/>
<evidence type="ECO:0000313" key="20">
    <source>
        <dbReference type="Proteomes" id="UP001054902"/>
    </source>
</evidence>
<dbReference type="Proteomes" id="UP001054902">
    <property type="component" value="Unassembled WGS sequence"/>
</dbReference>
<dbReference type="GO" id="GO:0004165">
    <property type="term" value="F:delta(3)-delta(2)-enoyl-CoA isomerase activity"/>
    <property type="evidence" value="ECO:0007669"/>
    <property type="project" value="UniProtKB-EC"/>
</dbReference>
<evidence type="ECO:0000313" key="19">
    <source>
        <dbReference type="EMBL" id="GFH53288.1"/>
    </source>
</evidence>
<evidence type="ECO:0000256" key="18">
    <source>
        <dbReference type="RuleBase" id="RU003707"/>
    </source>
</evidence>
<evidence type="ECO:0000256" key="1">
    <source>
        <dbReference type="ARBA" id="ARBA00004305"/>
    </source>
</evidence>
<comment type="similarity">
    <text evidence="3 18">Belongs to the enoyl-CoA hydratase/isomerase family.</text>
</comment>
<dbReference type="PANTHER" id="PTHR11941:SF45">
    <property type="entry name" value="ENOYL-COA DELTA ISOMERASE 1, MITOCHONDRIAL"/>
    <property type="match status" value="1"/>
</dbReference>
<keyword evidence="20" id="KW-1185">Reference proteome</keyword>
<dbReference type="FunFam" id="3.90.226.10:FF:000034">
    <property type="entry name" value="Enoyl-CoA delta isomerase 1"/>
    <property type="match status" value="1"/>
</dbReference>
<evidence type="ECO:0000256" key="10">
    <source>
        <dbReference type="ARBA" id="ARBA00023235"/>
    </source>
</evidence>
<evidence type="ECO:0000256" key="16">
    <source>
        <dbReference type="ARBA" id="ARBA00068317"/>
    </source>
</evidence>
<dbReference type="CDD" id="cd06558">
    <property type="entry name" value="crotonase-like"/>
    <property type="match status" value="1"/>
</dbReference>
<comment type="catalytic activity">
    <reaction evidence="14">
        <text>(3Z)-octenoyl-CoA = (2E)-octenoyl-CoA</text>
        <dbReference type="Rhea" id="RHEA:46044"/>
        <dbReference type="ChEBI" id="CHEBI:62242"/>
        <dbReference type="ChEBI" id="CHEBI:85640"/>
    </reaction>
    <physiologicalReaction direction="left-to-right" evidence="14">
        <dbReference type="Rhea" id="RHEA:46045"/>
    </physiologicalReaction>
</comment>
<sequence>MLRVGSRTQFQIARCIQQNASRYFSQAVASTTSSSSLVETSIDGNVATLTMNRLPVNSLSLEMCEAISSGIKEVEANPKVQGLVLASLSKSTFSAGLDLNELYNPDLDRLTAFWKSFQQVFLDLYGSRLAVIGAIEGNAPAAGCMLALSCDYRIMSSGSGKKVPLIGLNESQFGIVAPPFLGHLMLRTVGQREGEIALSLGKLYTPSDALRVNMVDEVVDIEKVLGRSYECAHQWAKIPPHARYASKMLARKQYLQELHATRDEDVEAFKGFVMNEQVQKNLGAYLQSLKVKKK</sequence>
<protein>
    <recommendedName>
        <fullName evidence="16">Enoyl-CoA delta isomerase 1, mitochondrial</fullName>
    </recommendedName>
    <alternativeName>
        <fullName evidence="17">3,2-trans-enoyl-CoA isomerase</fullName>
    </alternativeName>
</protein>
<comment type="catalytic activity">
    <reaction evidence="13">
        <text>(3Z)-dodecenoyl-CoA = (2E)-dodecenoyl-CoA</text>
        <dbReference type="Rhea" id="RHEA:23716"/>
        <dbReference type="ChEBI" id="CHEBI:57330"/>
        <dbReference type="ChEBI" id="CHEBI:58543"/>
        <dbReference type="EC" id="5.3.3.8"/>
    </reaction>
    <physiologicalReaction direction="left-to-right" evidence="13">
        <dbReference type="Rhea" id="RHEA:23717"/>
    </physiologicalReaction>
</comment>
<evidence type="ECO:0000256" key="5">
    <source>
        <dbReference type="ARBA" id="ARBA00022832"/>
    </source>
</evidence>
<comment type="subunit">
    <text evidence="4">Homotrimer.</text>
</comment>
<evidence type="ECO:0000256" key="13">
    <source>
        <dbReference type="ARBA" id="ARBA00052376"/>
    </source>
</evidence>
<reference evidence="19 20" key="1">
    <citation type="journal article" date="2021" name="Sci. Rep.">
        <title>The genome of the diatom Chaetoceros tenuissimus carries an ancient integrated fragment of an extant virus.</title>
        <authorList>
            <person name="Hongo Y."/>
            <person name="Kimura K."/>
            <person name="Takaki Y."/>
            <person name="Yoshida Y."/>
            <person name="Baba S."/>
            <person name="Kobayashi G."/>
            <person name="Nagasaki K."/>
            <person name="Hano T."/>
            <person name="Tomaru Y."/>
        </authorList>
    </citation>
    <scope>NUCLEOTIDE SEQUENCE [LARGE SCALE GENOMIC DNA]</scope>
    <source>
        <strain evidence="19 20">NIES-3715</strain>
    </source>
</reference>
<keyword evidence="9" id="KW-0496">Mitochondrion</keyword>
<dbReference type="Gene3D" id="6.10.250.170">
    <property type="match status" value="1"/>
</dbReference>
<evidence type="ECO:0000256" key="11">
    <source>
        <dbReference type="ARBA" id="ARBA00050938"/>
    </source>
</evidence>
<gene>
    <name evidence="19" type="ORF">CTEN210_09764</name>
</gene>
<comment type="catalytic activity">
    <reaction evidence="11">
        <text>(3Z)-decenoyl-CoA = (2E)-decenoyl-CoA</text>
        <dbReference type="Rhea" id="RHEA:77195"/>
        <dbReference type="ChEBI" id="CHEBI:61406"/>
        <dbReference type="ChEBI" id="CHEBI:195601"/>
    </reaction>
    <physiologicalReaction direction="left-to-right" evidence="11">
        <dbReference type="Rhea" id="RHEA:77196"/>
    </physiologicalReaction>
</comment>
<evidence type="ECO:0000256" key="3">
    <source>
        <dbReference type="ARBA" id="ARBA00005254"/>
    </source>
</evidence>
<comment type="function">
    <text evidence="15">Key enzyme of fatty acid beta-oxidation. Able to isomerize both 3-cis (3Z) and 3-trans (3E) double bonds into the 2-trans (2E) form in a range of enoyl-CoA species, with a preference for (3Z)-enoyl-CoAs over (3E)-enoyl-CoAs. The catalytic efficiency of this enzyme is not affected by the fatty acyl chain length.</text>
</comment>
<proteinExistence type="inferred from homology"/>
<keyword evidence="7" id="KW-0007">Acetylation</keyword>
<name>A0AAD3CW82_9STRA</name>